<dbReference type="PANTHER" id="PTHR12832:SF11">
    <property type="entry name" value="LD23868P"/>
    <property type="match status" value="1"/>
</dbReference>
<keyword evidence="5" id="KW-1185">Reference proteome</keyword>
<feature type="region of interest" description="Disordered" evidence="2">
    <location>
        <begin position="801"/>
        <end position="828"/>
    </location>
</feature>
<dbReference type="InterPro" id="IPR012337">
    <property type="entry name" value="RNaseH-like_sf"/>
</dbReference>
<comment type="similarity">
    <text evidence="1">Belongs to the TCP11 family.</text>
</comment>
<feature type="region of interest" description="Disordered" evidence="2">
    <location>
        <begin position="613"/>
        <end position="634"/>
    </location>
</feature>
<organism evidence="4 5">
    <name type="scientific">Talaromyces islandicus</name>
    <name type="common">Penicillium islandicum</name>
    <dbReference type="NCBI Taxonomy" id="28573"/>
    <lineage>
        <taxon>Eukaryota</taxon>
        <taxon>Fungi</taxon>
        <taxon>Dikarya</taxon>
        <taxon>Ascomycota</taxon>
        <taxon>Pezizomycotina</taxon>
        <taxon>Eurotiomycetes</taxon>
        <taxon>Eurotiomycetidae</taxon>
        <taxon>Eurotiales</taxon>
        <taxon>Trichocomaceae</taxon>
        <taxon>Talaromyces</taxon>
        <taxon>Talaromyces sect. Islandici</taxon>
    </lineage>
</organism>
<dbReference type="InterPro" id="IPR036397">
    <property type="entry name" value="RNaseH_sf"/>
</dbReference>
<dbReference type="STRING" id="28573.A0A0U1LRQ5"/>
<name>A0A0U1LRQ5_TALIS</name>
<feature type="compositionally biased region" description="Low complexity" evidence="2">
    <location>
        <begin position="544"/>
        <end position="555"/>
    </location>
</feature>
<evidence type="ECO:0000259" key="3">
    <source>
        <dbReference type="Pfam" id="PF09159"/>
    </source>
</evidence>
<dbReference type="InterPro" id="IPR015242">
    <property type="entry name" value="Ydc2_cat"/>
</dbReference>
<feature type="compositionally biased region" description="Basic and acidic residues" evidence="2">
    <location>
        <begin position="1"/>
        <end position="21"/>
    </location>
</feature>
<dbReference type="OrthoDB" id="276323at2759"/>
<dbReference type="Pfam" id="PF09159">
    <property type="entry name" value="Ydc2-catalyt"/>
    <property type="match status" value="1"/>
</dbReference>
<dbReference type="Proteomes" id="UP000054383">
    <property type="component" value="Unassembled WGS sequence"/>
</dbReference>
<accession>A0A0U1LRQ5</accession>
<feature type="domain" description="Mitochondrial resolvase Ydc2 catalytic" evidence="3">
    <location>
        <begin position="571"/>
        <end position="880"/>
    </location>
</feature>
<feature type="region of interest" description="Disordered" evidence="2">
    <location>
        <begin position="647"/>
        <end position="677"/>
    </location>
</feature>
<dbReference type="Gene3D" id="3.30.420.10">
    <property type="entry name" value="Ribonuclease H-like superfamily/Ribonuclease H"/>
    <property type="match status" value="1"/>
</dbReference>
<evidence type="ECO:0000313" key="4">
    <source>
        <dbReference type="EMBL" id="CRG85386.1"/>
    </source>
</evidence>
<dbReference type="GO" id="GO:0003676">
    <property type="term" value="F:nucleic acid binding"/>
    <property type="evidence" value="ECO:0007669"/>
    <property type="project" value="InterPro"/>
</dbReference>
<protein>
    <submittedName>
        <fullName evidence="4">Protein SOK1</fullName>
    </submittedName>
</protein>
<evidence type="ECO:0000256" key="2">
    <source>
        <dbReference type="SAM" id="MobiDB-lite"/>
    </source>
</evidence>
<dbReference type="Pfam" id="PF05794">
    <property type="entry name" value="Tcp11"/>
    <property type="match status" value="1"/>
</dbReference>
<feature type="region of interest" description="Disordered" evidence="2">
    <location>
        <begin position="540"/>
        <end position="566"/>
    </location>
</feature>
<dbReference type="CDD" id="cd16963">
    <property type="entry name" value="CCE1"/>
    <property type="match status" value="1"/>
</dbReference>
<dbReference type="GO" id="GO:0010737">
    <property type="term" value="P:protein kinase A signaling"/>
    <property type="evidence" value="ECO:0007669"/>
    <property type="project" value="TreeGrafter"/>
</dbReference>
<evidence type="ECO:0000313" key="5">
    <source>
        <dbReference type="Proteomes" id="UP000054383"/>
    </source>
</evidence>
<sequence>MDLQKPDKSRPATRKDRDDPSKYNMNEYGRLQNPATAESDEVDPRQNRQERAASELATTSSMPDYVDGLKLSRQHPASPSHVTAMRIPSGIALDALQIRQLRHAALVPPVTKASLSELDLESIMRNIHLRSDASFEPGLHFRPDVEGEQGKRKKRMAETYWGALLTEIMIYTYLNISGSQPKGIQTVQVPDSEALKDGFFRPRLPNMFKTLLEVLKTLVPERDHPSVAAHLDVTLLMQQVHHGVLDLVSLATWLAKLLKMHCAPMRDQVADEMVTHITEGSASQDMGRVITGLRTLFNVLEMMKLDVANYQIREFRAILIRDTVPFLQDYFCNNLASNEFRVKDAKTWYEDEQKRVSDVSMGFVRQSFHPVAVLLRGLCELLIQDCDAVQFPQTFYFDTQRLLQLREDVQKVIHIQVCWMVFQRLVVDKDTCRRQHPNFARRISALLDDSDNQDSSLGTPMRNDASVAIEIARLVCEATGRGDDVSDEILQLVETGLRKYLGHTSPVMQHVRDSVRGILVPTAHLKTVARATGTANAGRKDVLSSGINSPISSSSGSGGGKQDEAQREMSVLSIDMGIQNLAFAHLLVRPEKKKMQVVLDAWHRIGVQELSVAHSAGKENENENTNTYDKGLPPSAFRTLTRKAAVHKTNDNQNNNNNSLSETEEISTAESSSSSSGGFSPDILANNAYTLLSALISQYNPSHILIERQRFRSGGATAVLEWSLRVGVFEGMLHAVLCTMRRLGHCDACVWEVSPARVVQYWDSQHGSSTDMVDKGSNEKNIKKMKINLIGEWLSHASSSAAAAAAEEEPRPSPPAKIILPSSSASTNSADVHTTVTAYLERWSGKRSSTTQWRIEKLDDLADCLLQGLTWLEWQVRRAHLASDGLEELARMGVCVEAEKKSRKNKKKG</sequence>
<dbReference type="PANTHER" id="PTHR12832">
    <property type="entry name" value="TESTIS-SPECIFIC PROTEIN PBS13 T-COMPLEX 11"/>
    <property type="match status" value="1"/>
</dbReference>
<evidence type="ECO:0000256" key="1">
    <source>
        <dbReference type="ARBA" id="ARBA00010954"/>
    </source>
</evidence>
<proteinExistence type="inferred from homology"/>
<dbReference type="AlphaFoldDB" id="A0A0U1LRQ5"/>
<feature type="region of interest" description="Disordered" evidence="2">
    <location>
        <begin position="1"/>
        <end position="81"/>
    </location>
</feature>
<feature type="compositionally biased region" description="Basic and acidic residues" evidence="2">
    <location>
        <begin position="42"/>
        <end position="53"/>
    </location>
</feature>
<dbReference type="EMBL" id="CVMT01000002">
    <property type="protein sequence ID" value="CRG85386.1"/>
    <property type="molecule type" value="Genomic_DNA"/>
</dbReference>
<reference evidence="4 5" key="1">
    <citation type="submission" date="2015-04" db="EMBL/GenBank/DDBJ databases">
        <authorList>
            <person name="Syromyatnikov M.Y."/>
            <person name="Popov V.N."/>
        </authorList>
    </citation>
    <scope>NUCLEOTIDE SEQUENCE [LARGE SCALE GENOMIC DNA]</scope>
    <source>
        <strain evidence="4">WF-38-12</strain>
    </source>
</reference>
<gene>
    <name evidence="4" type="ORF">PISL3812_02464</name>
</gene>
<dbReference type="InterPro" id="IPR008862">
    <property type="entry name" value="Tcp11"/>
</dbReference>
<feature type="compositionally biased region" description="Low complexity" evidence="2">
    <location>
        <begin position="651"/>
        <end position="661"/>
    </location>
</feature>
<dbReference type="SUPFAM" id="SSF53098">
    <property type="entry name" value="Ribonuclease H-like"/>
    <property type="match status" value="1"/>
</dbReference>
<dbReference type="OMA" id="HITEGSA"/>